<dbReference type="Gene3D" id="3.40.50.2300">
    <property type="match status" value="1"/>
</dbReference>
<keyword evidence="4" id="KW-1185">Reference proteome</keyword>
<dbReference type="InterPro" id="IPR001789">
    <property type="entry name" value="Sig_transdc_resp-reg_receiver"/>
</dbReference>
<feature type="domain" description="Response regulatory" evidence="2">
    <location>
        <begin position="6"/>
        <end position="132"/>
    </location>
</feature>
<accession>A0A1I7K671</accession>
<dbReference type="SMART" id="SM00448">
    <property type="entry name" value="REC"/>
    <property type="match status" value="1"/>
</dbReference>
<name>A0A1I7K671_9BACT</name>
<organism evidence="3 4">
    <name type="scientific">Pontibacter akesuensis</name>
    <dbReference type="NCBI Taxonomy" id="388950"/>
    <lineage>
        <taxon>Bacteria</taxon>
        <taxon>Pseudomonadati</taxon>
        <taxon>Bacteroidota</taxon>
        <taxon>Cytophagia</taxon>
        <taxon>Cytophagales</taxon>
        <taxon>Hymenobacteraceae</taxon>
        <taxon>Pontibacter</taxon>
    </lineage>
</organism>
<sequence length="153" mass="17715">MKKLREILLIDDDEATNFLNQRLLRSLGITEQVTVQLNGEVAYNYLLETWQKDKTRPELIILDHHMPVMDGLELMERLGHKGLLNEVSVLFLLLAVDSSKEQIQLFKEAGVQEFTDKPLCKETVMEAYAKYWAGDTVQNHRQEQEGLNENNTK</sequence>
<dbReference type="InterPro" id="IPR052048">
    <property type="entry name" value="ST_Response_Regulator"/>
</dbReference>
<dbReference type="SUPFAM" id="SSF52172">
    <property type="entry name" value="CheY-like"/>
    <property type="match status" value="1"/>
</dbReference>
<dbReference type="OrthoDB" id="1524091at2"/>
<dbReference type="PANTHER" id="PTHR43228">
    <property type="entry name" value="TWO-COMPONENT RESPONSE REGULATOR"/>
    <property type="match status" value="1"/>
</dbReference>
<evidence type="ECO:0000256" key="1">
    <source>
        <dbReference type="PROSITE-ProRule" id="PRU00169"/>
    </source>
</evidence>
<evidence type="ECO:0000313" key="4">
    <source>
        <dbReference type="Proteomes" id="UP000182491"/>
    </source>
</evidence>
<dbReference type="EMBL" id="FPCA01000004">
    <property type="protein sequence ID" value="SFU92890.1"/>
    <property type="molecule type" value="Genomic_DNA"/>
</dbReference>
<dbReference type="Pfam" id="PF00072">
    <property type="entry name" value="Response_reg"/>
    <property type="match status" value="1"/>
</dbReference>
<proteinExistence type="predicted"/>
<reference evidence="4" key="1">
    <citation type="submission" date="2016-10" db="EMBL/GenBank/DDBJ databases">
        <authorList>
            <person name="Varghese N."/>
        </authorList>
    </citation>
    <scope>NUCLEOTIDE SEQUENCE [LARGE SCALE GENOMIC DNA]</scope>
    <source>
        <strain evidence="4">DSM 18820</strain>
    </source>
</reference>
<dbReference type="STRING" id="388950.GCA_001611675_01019"/>
<gene>
    <name evidence="3" type="ORF">SAMN04487941_3437</name>
</gene>
<dbReference type="PANTHER" id="PTHR43228:SF1">
    <property type="entry name" value="TWO-COMPONENT RESPONSE REGULATOR ARR22"/>
    <property type="match status" value="1"/>
</dbReference>
<dbReference type="AlphaFoldDB" id="A0A1I7K671"/>
<dbReference type="Proteomes" id="UP000182491">
    <property type="component" value="Unassembled WGS sequence"/>
</dbReference>
<evidence type="ECO:0000259" key="2">
    <source>
        <dbReference type="PROSITE" id="PS50110"/>
    </source>
</evidence>
<feature type="modified residue" description="4-aspartylphosphate" evidence="1">
    <location>
        <position position="63"/>
    </location>
</feature>
<keyword evidence="1" id="KW-0597">Phosphoprotein</keyword>
<dbReference type="InterPro" id="IPR011006">
    <property type="entry name" value="CheY-like_superfamily"/>
</dbReference>
<dbReference type="RefSeq" id="WP_068837156.1">
    <property type="nucleotide sequence ID" value="NZ_BMXC01000004.1"/>
</dbReference>
<evidence type="ECO:0000313" key="3">
    <source>
        <dbReference type="EMBL" id="SFU92890.1"/>
    </source>
</evidence>
<protein>
    <submittedName>
        <fullName evidence="3">CheY chemotaxis protein or a CheY-like REC (Receiver) domain</fullName>
    </submittedName>
</protein>
<dbReference type="GO" id="GO:0000160">
    <property type="term" value="P:phosphorelay signal transduction system"/>
    <property type="evidence" value="ECO:0007669"/>
    <property type="project" value="InterPro"/>
</dbReference>
<dbReference type="PROSITE" id="PS50110">
    <property type="entry name" value="RESPONSE_REGULATORY"/>
    <property type="match status" value="1"/>
</dbReference>